<comment type="subcellular location">
    <subcellularLocation>
        <location evidence="4">Nucleus</location>
    </subcellularLocation>
</comment>
<evidence type="ECO:0000313" key="7">
    <source>
        <dbReference type="RefSeq" id="XP_019098610.1"/>
    </source>
</evidence>
<keyword evidence="3 4" id="KW-0539">Nucleus</keyword>
<dbReference type="RefSeq" id="XP_019098610.1">
    <property type="nucleotide sequence ID" value="XM_019243065.1"/>
</dbReference>
<evidence type="ECO:0000256" key="4">
    <source>
        <dbReference type="RuleBase" id="RU369104"/>
    </source>
</evidence>
<dbReference type="PANTHER" id="PTHR11514:SF53">
    <property type="entry name" value="TRANSCRIPTION FACTOR BHLH3"/>
    <property type="match status" value="1"/>
</dbReference>
<proteinExistence type="predicted"/>
<evidence type="ECO:0000256" key="1">
    <source>
        <dbReference type="ARBA" id="ARBA00023015"/>
    </source>
</evidence>
<keyword evidence="2 4" id="KW-0804">Transcription</keyword>
<feature type="domain" description="Transcription factor MYC/MYB N-terminal" evidence="5">
    <location>
        <begin position="56"/>
        <end position="151"/>
    </location>
</feature>
<dbReference type="Proteomes" id="UP000694864">
    <property type="component" value="Unplaced"/>
</dbReference>
<dbReference type="InterPro" id="IPR045084">
    <property type="entry name" value="AIB/MYC-like"/>
</dbReference>
<evidence type="ECO:0000259" key="5">
    <source>
        <dbReference type="Pfam" id="PF14215"/>
    </source>
</evidence>
<dbReference type="InterPro" id="IPR025610">
    <property type="entry name" value="MYC/MYB_N"/>
</dbReference>
<protein>
    <recommendedName>
        <fullName evidence="4">Transcription factor</fullName>
        <shortName evidence="4">bHLH transcription factor</shortName>
    </recommendedName>
    <alternativeName>
        <fullName evidence="4">Basic helix-loop-helix protein</fullName>
    </alternativeName>
</protein>
<keyword evidence="1 4" id="KW-0805">Transcription regulation</keyword>
<reference evidence="7" key="2">
    <citation type="submission" date="2025-08" db="UniProtKB">
        <authorList>
            <consortium name="RefSeq"/>
        </authorList>
    </citation>
    <scope>IDENTIFICATION</scope>
    <source>
        <tissue evidence="7">Leaf</tissue>
    </source>
</reference>
<dbReference type="Pfam" id="PF14215">
    <property type="entry name" value="bHLH-MYC_N"/>
    <property type="match status" value="1"/>
</dbReference>
<name>A0ABM1RHX2_CAMSA</name>
<accession>A0ABM1RHX2</accession>
<evidence type="ECO:0000256" key="2">
    <source>
        <dbReference type="ARBA" id="ARBA00023163"/>
    </source>
</evidence>
<keyword evidence="6" id="KW-1185">Reference proteome</keyword>
<reference evidence="6" key="1">
    <citation type="journal article" date="2014" name="Nat. Commun.">
        <title>The emerging biofuel crop Camelina sativa retains a highly undifferentiated hexaploid genome structure.</title>
        <authorList>
            <person name="Kagale S."/>
            <person name="Koh C."/>
            <person name="Nixon J."/>
            <person name="Bollina V."/>
            <person name="Clarke W.E."/>
            <person name="Tuteja R."/>
            <person name="Spillane C."/>
            <person name="Robinson S.J."/>
            <person name="Links M.G."/>
            <person name="Clarke C."/>
            <person name="Higgins E.E."/>
            <person name="Huebert T."/>
            <person name="Sharpe A.G."/>
            <person name="Parkin I.A."/>
        </authorList>
    </citation>
    <scope>NUCLEOTIDE SEQUENCE [LARGE SCALE GENOMIC DNA]</scope>
    <source>
        <strain evidence="6">cv. DH55</strain>
    </source>
</reference>
<sequence length="151" mass="16646">MNVSGEMGQKFWENLEDRAMVESTIGSEACDFFISSASSSNTALTKLVSPPSDSNLQQGLRHVVEGSDWDYALFWLASNVNSTDGCVLIWGDGHCRVKKGVSSGEDYSQQDETKRRVLRKLHSSFVVSDEDHRLAKSGGALTDLDMFYLAS</sequence>
<evidence type="ECO:0000313" key="6">
    <source>
        <dbReference type="Proteomes" id="UP000694864"/>
    </source>
</evidence>
<evidence type="ECO:0000256" key="3">
    <source>
        <dbReference type="ARBA" id="ARBA00023242"/>
    </source>
</evidence>
<dbReference type="GeneID" id="109131891"/>
<organism evidence="6 7">
    <name type="scientific">Camelina sativa</name>
    <name type="common">False flax</name>
    <name type="synonym">Myagrum sativum</name>
    <dbReference type="NCBI Taxonomy" id="90675"/>
    <lineage>
        <taxon>Eukaryota</taxon>
        <taxon>Viridiplantae</taxon>
        <taxon>Streptophyta</taxon>
        <taxon>Embryophyta</taxon>
        <taxon>Tracheophyta</taxon>
        <taxon>Spermatophyta</taxon>
        <taxon>Magnoliopsida</taxon>
        <taxon>eudicotyledons</taxon>
        <taxon>Gunneridae</taxon>
        <taxon>Pentapetalae</taxon>
        <taxon>rosids</taxon>
        <taxon>malvids</taxon>
        <taxon>Brassicales</taxon>
        <taxon>Brassicaceae</taxon>
        <taxon>Camelineae</taxon>
        <taxon>Camelina</taxon>
    </lineage>
</organism>
<dbReference type="PANTHER" id="PTHR11514">
    <property type="entry name" value="MYC"/>
    <property type="match status" value="1"/>
</dbReference>
<gene>
    <name evidence="7" type="primary">LOC109131891</name>
</gene>
<feature type="non-terminal residue" evidence="7">
    <location>
        <position position="151"/>
    </location>
</feature>